<dbReference type="Pfam" id="PF13181">
    <property type="entry name" value="TPR_8"/>
    <property type="match status" value="1"/>
</dbReference>
<dbReference type="PANTHER" id="PTHR10098">
    <property type="entry name" value="RAPSYN-RELATED"/>
    <property type="match status" value="1"/>
</dbReference>
<reference evidence="1" key="1">
    <citation type="journal article" date="2014" name="Front. Microbiol.">
        <title>High frequency of phylogenetically diverse reductive dehalogenase-homologous genes in deep subseafloor sedimentary metagenomes.</title>
        <authorList>
            <person name="Kawai M."/>
            <person name="Futagami T."/>
            <person name="Toyoda A."/>
            <person name="Takaki Y."/>
            <person name="Nishi S."/>
            <person name="Hori S."/>
            <person name="Arai W."/>
            <person name="Tsubouchi T."/>
            <person name="Morono Y."/>
            <person name="Uchiyama I."/>
            <person name="Ito T."/>
            <person name="Fujiyama A."/>
            <person name="Inagaki F."/>
            <person name="Takami H."/>
        </authorList>
    </citation>
    <scope>NUCLEOTIDE SEQUENCE</scope>
    <source>
        <strain evidence="1">Expedition CK06-06</strain>
    </source>
</reference>
<dbReference type="SUPFAM" id="SSF48452">
    <property type="entry name" value="TPR-like"/>
    <property type="match status" value="2"/>
</dbReference>
<dbReference type="EMBL" id="BARU01006013">
    <property type="protein sequence ID" value="GAH44214.1"/>
    <property type="molecule type" value="Genomic_DNA"/>
</dbReference>
<accession>X1GRG3</accession>
<organism evidence="1">
    <name type="scientific">marine sediment metagenome</name>
    <dbReference type="NCBI Taxonomy" id="412755"/>
    <lineage>
        <taxon>unclassified sequences</taxon>
        <taxon>metagenomes</taxon>
        <taxon>ecological metagenomes</taxon>
    </lineage>
</organism>
<comment type="caution">
    <text evidence="1">The sequence shown here is derived from an EMBL/GenBank/DDBJ whole genome shotgun (WGS) entry which is preliminary data.</text>
</comment>
<protein>
    <recommendedName>
        <fullName evidence="2">MalT-like TPR region domain-containing protein</fullName>
    </recommendedName>
</protein>
<evidence type="ECO:0008006" key="2">
    <source>
        <dbReference type="Google" id="ProtNLM"/>
    </source>
</evidence>
<dbReference type="InterPro" id="IPR011990">
    <property type="entry name" value="TPR-like_helical_dom_sf"/>
</dbReference>
<evidence type="ECO:0000313" key="1">
    <source>
        <dbReference type="EMBL" id="GAH44214.1"/>
    </source>
</evidence>
<name>X1GRG3_9ZZZZ</name>
<proteinExistence type="predicted"/>
<dbReference type="Gene3D" id="1.25.40.10">
    <property type="entry name" value="Tetratricopeptide repeat domain"/>
    <property type="match status" value="2"/>
</dbReference>
<dbReference type="SMART" id="SM00028">
    <property type="entry name" value="TPR"/>
    <property type="match status" value="4"/>
</dbReference>
<dbReference type="PANTHER" id="PTHR10098:SF108">
    <property type="entry name" value="TETRATRICOPEPTIDE REPEAT PROTEIN 28"/>
    <property type="match status" value="1"/>
</dbReference>
<gene>
    <name evidence="1" type="ORF">S03H2_11811</name>
</gene>
<dbReference type="AlphaFoldDB" id="X1GRG3"/>
<dbReference type="InterPro" id="IPR019734">
    <property type="entry name" value="TPR_rpt"/>
</dbReference>
<sequence>MDFTERYAYGLFLLNKFDKAEDLFLTGVEQCNDNMTEVLSVLYSDLGILYQNKYEYEKSVLNYNLSWNTARANQIKKGEVLCLLNLSQLHKSLGNYEQALDYLNHGLNDLIPADNMRWYVQFKYMIADINYQMWNLEKAQDILLECFEISDNVGNIEVYLKSALDLAIINTIKANSEEARSYLQLADKKVSLFIRENLLSEINLKKAIVYNNKSKQQKVKDYITNALKIAQKFHQKEIEFSCYKLLSLTDTESSLEYAQQVLDIAETIKLPPLIADALFGMAEIYTRLDDSEKARYYGQKALRIYDDLKFKLSDENRQFYVRRPEYKKLMEM</sequence>